<dbReference type="SUPFAM" id="SSF48498">
    <property type="entry name" value="Tetracyclin repressor-like, C-terminal domain"/>
    <property type="match status" value="1"/>
</dbReference>
<keyword evidence="1" id="KW-0238">DNA-binding</keyword>
<dbReference type="Pfam" id="PF00440">
    <property type="entry name" value="TetR_N"/>
    <property type="match status" value="1"/>
</dbReference>
<dbReference type="PROSITE" id="PS50977">
    <property type="entry name" value="HTH_TETR_2"/>
    <property type="match status" value="1"/>
</dbReference>
<protein>
    <submittedName>
        <fullName evidence="3">Unannotated protein</fullName>
    </submittedName>
</protein>
<dbReference type="AlphaFoldDB" id="A0A6J7HHM7"/>
<dbReference type="InterPro" id="IPR036271">
    <property type="entry name" value="Tet_transcr_reg_TetR-rel_C_sf"/>
</dbReference>
<proteinExistence type="predicted"/>
<dbReference type="GO" id="GO:0003700">
    <property type="term" value="F:DNA-binding transcription factor activity"/>
    <property type="evidence" value="ECO:0007669"/>
    <property type="project" value="TreeGrafter"/>
</dbReference>
<dbReference type="PANTHER" id="PTHR30055:SF226">
    <property type="entry name" value="HTH-TYPE TRANSCRIPTIONAL REGULATOR PKSA"/>
    <property type="match status" value="1"/>
</dbReference>
<dbReference type="InterPro" id="IPR050109">
    <property type="entry name" value="HTH-type_TetR-like_transc_reg"/>
</dbReference>
<dbReference type="EMBL" id="CAFBMK010000081">
    <property type="protein sequence ID" value="CAB4916005.1"/>
    <property type="molecule type" value="Genomic_DNA"/>
</dbReference>
<gene>
    <name evidence="3" type="ORF">UFOPK3564_01566</name>
</gene>
<dbReference type="Pfam" id="PF21313">
    <property type="entry name" value="EthR_C"/>
    <property type="match status" value="1"/>
</dbReference>
<dbReference type="Gene3D" id="1.10.357.10">
    <property type="entry name" value="Tetracycline Repressor, domain 2"/>
    <property type="match status" value="1"/>
</dbReference>
<dbReference type="GO" id="GO:0000976">
    <property type="term" value="F:transcription cis-regulatory region binding"/>
    <property type="evidence" value="ECO:0007669"/>
    <property type="project" value="TreeGrafter"/>
</dbReference>
<dbReference type="InterPro" id="IPR049397">
    <property type="entry name" value="EthR_C"/>
</dbReference>
<name>A0A6J7HHM7_9ZZZZ</name>
<organism evidence="3">
    <name type="scientific">freshwater metagenome</name>
    <dbReference type="NCBI Taxonomy" id="449393"/>
    <lineage>
        <taxon>unclassified sequences</taxon>
        <taxon>metagenomes</taxon>
        <taxon>ecological metagenomes</taxon>
    </lineage>
</organism>
<sequence>MAVLSKRDDPEARGRAEAELIEAVVALLTDGTPYASLSISKIAERAGHTRTGFYFYFRDKRDLLMSATSRLVEELFRGTTTWLEGPGGSAELQRALSQVLHAYRRSSALLRALIEATTYDAVIATYWHDEIGRFIAATAQRLERDGLPATQARGTADALVWMVERVYYQRVLNDDPEEDKLAIDSLTAIWARTLNLST</sequence>
<dbReference type="InterPro" id="IPR009057">
    <property type="entry name" value="Homeodomain-like_sf"/>
</dbReference>
<reference evidence="3" key="1">
    <citation type="submission" date="2020-05" db="EMBL/GenBank/DDBJ databases">
        <authorList>
            <person name="Chiriac C."/>
            <person name="Salcher M."/>
            <person name="Ghai R."/>
            <person name="Kavagutti S V."/>
        </authorList>
    </citation>
    <scope>NUCLEOTIDE SEQUENCE</scope>
</reference>
<evidence type="ECO:0000256" key="1">
    <source>
        <dbReference type="ARBA" id="ARBA00023125"/>
    </source>
</evidence>
<evidence type="ECO:0000313" key="3">
    <source>
        <dbReference type="EMBL" id="CAB4916005.1"/>
    </source>
</evidence>
<dbReference type="InterPro" id="IPR001647">
    <property type="entry name" value="HTH_TetR"/>
</dbReference>
<accession>A0A6J7HHM7</accession>
<feature type="domain" description="HTH tetR-type" evidence="2">
    <location>
        <begin position="14"/>
        <end position="75"/>
    </location>
</feature>
<evidence type="ECO:0000259" key="2">
    <source>
        <dbReference type="PROSITE" id="PS50977"/>
    </source>
</evidence>
<dbReference type="Gene3D" id="1.10.10.60">
    <property type="entry name" value="Homeodomain-like"/>
    <property type="match status" value="1"/>
</dbReference>
<dbReference type="SUPFAM" id="SSF46689">
    <property type="entry name" value="Homeodomain-like"/>
    <property type="match status" value="1"/>
</dbReference>
<dbReference type="PANTHER" id="PTHR30055">
    <property type="entry name" value="HTH-TYPE TRANSCRIPTIONAL REGULATOR RUTR"/>
    <property type="match status" value="1"/>
</dbReference>